<dbReference type="InterPro" id="IPR022966">
    <property type="entry name" value="RNase_II/R_CS"/>
</dbReference>
<dbReference type="KEGG" id="mpp:MICPUCDRAFT_723"/>
<dbReference type="Proteomes" id="UP000001876">
    <property type="component" value="Unassembled WGS sequence"/>
</dbReference>
<protein>
    <submittedName>
        <fullName evidence="2">Predicted protein</fullName>
    </submittedName>
</protein>
<dbReference type="InterPro" id="IPR001900">
    <property type="entry name" value="RNase_II/R"/>
</dbReference>
<evidence type="ECO:0000313" key="2">
    <source>
        <dbReference type="EMBL" id="EEH59193.1"/>
    </source>
</evidence>
<dbReference type="eggNOG" id="KOG2102">
    <property type="taxonomic scope" value="Eukaryota"/>
</dbReference>
<dbReference type="InterPro" id="IPR041505">
    <property type="entry name" value="Dis3_CSD2"/>
</dbReference>
<feature type="domain" description="RNB" evidence="1">
    <location>
        <begin position="79"/>
        <end position="415"/>
    </location>
</feature>
<dbReference type="OMA" id="YHMLPEK"/>
<accession>C1MNB1</accession>
<dbReference type="SUPFAM" id="SSF50249">
    <property type="entry name" value="Nucleic acid-binding proteins"/>
    <property type="match status" value="1"/>
</dbReference>
<proteinExistence type="predicted"/>
<feature type="non-terminal residue" evidence="2">
    <location>
        <position position="494"/>
    </location>
</feature>
<gene>
    <name evidence="2" type="ORF">MICPUCDRAFT_723</name>
</gene>
<sequence length="494" mass="54069">LVSAKITRWSAGAVYPHAALIEILGEANALETVTAALIAEHAILGPDDFSADAIACLPEVPDRASGERWEVPSEERATRRDFTKVRVASIDPPTARDLDDALHATMRDDGVLVVGVHIADVSHFVTPNSALDKEAGRRATSTYFVQKVMPMLPRLLCDDLCSLNPGVERLTFSVEWEMTPDGVVLSEWFGRGVIRSCAKLDYGTAQSVAAADANDPGAWDPRAVAETIGLLSRAARGMRARRFQNGALRLDQSKLSFELDAAGQPSSAAAYVTREANQLVEEFMLLANTTVATFIASAYPDRALLRCHPEPDERKVKQLETFAAERGLRVDASSSGALHRSLTALRASNPDGYEVAKLLATLPMQLARYFCTGKQDEETWGHYALAFERYTHFTSPIRRYPDVVVHRIVAAALDAGFKGRRANRSDDGDGRCNERKLAAKAAQEGSIHAYLCAFLRTTPKVVSGIVRAVGKKYLLAYVPTYGMEVRVRLEGLRR</sequence>
<dbReference type="RefSeq" id="XP_003057548.1">
    <property type="nucleotide sequence ID" value="XM_003057502.1"/>
</dbReference>
<dbReference type="GeneID" id="9682513"/>
<reference evidence="2 3" key="1">
    <citation type="journal article" date="2009" name="Science">
        <title>Green evolution and dynamic adaptations revealed by genomes of the marine picoeukaryotes Micromonas.</title>
        <authorList>
            <person name="Worden A.Z."/>
            <person name="Lee J.H."/>
            <person name="Mock T."/>
            <person name="Rouze P."/>
            <person name="Simmons M.P."/>
            <person name="Aerts A.L."/>
            <person name="Allen A.E."/>
            <person name="Cuvelier M.L."/>
            <person name="Derelle E."/>
            <person name="Everett M.V."/>
            <person name="Foulon E."/>
            <person name="Grimwood J."/>
            <person name="Gundlach H."/>
            <person name="Henrissat B."/>
            <person name="Napoli C."/>
            <person name="McDonald S.M."/>
            <person name="Parker M.S."/>
            <person name="Rombauts S."/>
            <person name="Salamov A."/>
            <person name="Von Dassow P."/>
            <person name="Badger J.H."/>
            <person name="Coutinho P.M."/>
            <person name="Demir E."/>
            <person name="Dubchak I."/>
            <person name="Gentemann C."/>
            <person name="Eikrem W."/>
            <person name="Gready J.E."/>
            <person name="John U."/>
            <person name="Lanier W."/>
            <person name="Lindquist E.A."/>
            <person name="Lucas S."/>
            <person name="Mayer K.F."/>
            <person name="Moreau H."/>
            <person name="Not F."/>
            <person name="Otillar R."/>
            <person name="Panaud O."/>
            <person name="Pangilinan J."/>
            <person name="Paulsen I."/>
            <person name="Piegu B."/>
            <person name="Poliakov A."/>
            <person name="Robbens S."/>
            <person name="Schmutz J."/>
            <person name="Toulza E."/>
            <person name="Wyss T."/>
            <person name="Zelensky A."/>
            <person name="Zhou K."/>
            <person name="Armbrust E.V."/>
            <person name="Bhattacharya D."/>
            <person name="Goodenough U.W."/>
            <person name="Van de Peer Y."/>
            <person name="Grigoriev I.V."/>
        </authorList>
    </citation>
    <scope>NUCLEOTIDE SEQUENCE [LARGE SCALE GENOMIC DNA]</scope>
    <source>
        <strain evidence="2 3">CCMP1545</strain>
    </source>
</reference>
<dbReference type="GO" id="GO:0000932">
    <property type="term" value="C:P-body"/>
    <property type="evidence" value="ECO:0007669"/>
    <property type="project" value="TreeGrafter"/>
</dbReference>
<dbReference type="PANTHER" id="PTHR23355:SF9">
    <property type="entry name" value="DIS3-LIKE EXONUCLEASE 2"/>
    <property type="match status" value="1"/>
</dbReference>
<evidence type="ECO:0000313" key="3">
    <source>
        <dbReference type="Proteomes" id="UP000001876"/>
    </source>
</evidence>
<dbReference type="Pfam" id="PF17849">
    <property type="entry name" value="OB_Dis3"/>
    <property type="match status" value="1"/>
</dbReference>
<feature type="non-terminal residue" evidence="2">
    <location>
        <position position="1"/>
    </location>
</feature>
<dbReference type="PANTHER" id="PTHR23355">
    <property type="entry name" value="RIBONUCLEASE"/>
    <property type="match status" value="1"/>
</dbReference>
<dbReference type="GO" id="GO:0006402">
    <property type="term" value="P:mRNA catabolic process"/>
    <property type="evidence" value="ECO:0007669"/>
    <property type="project" value="TreeGrafter"/>
</dbReference>
<dbReference type="GO" id="GO:0000175">
    <property type="term" value="F:3'-5'-RNA exonuclease activity"/>
    <property type="evidence" value="ECO:0007669"/>
    <property type="project" value="TreeGrafter"/>
</dbReference>
<dbReference type="EMBL" id="GG663737">
    <property type="protein sequence ID" value="EEH59193.1"/>
    <property type="molecule type" value="Genomic_DNA"/>
</dbReference>
<dbReference type="InterPro" id="IPR050180">
    <property type="entry name" value="RNR_Ribonuclease"/>
</dbReference>
<dbReference type="SMART" id="SM00955">
    <property type="entry name" value="RNB"/>
    <property type="match status" value="1"/>
</dbReference>
<dbReference type="OrthoDB" id="372421at2759"/>
<dbReference type="InterPro" id="IPR012340">
    <property type="entry name" value="NA-bd_OB-fold"/>
</dbReference>
<keyword evidence="3" id="KW-1185">Reference proteome</keyword>
<dbReference type="AlphaFoldDB" id="C1MNB1"/>
<dbReference type="STRING" id="564608.C1MNB1"/>
<evidence type="ECO:0000259" key="1">
    <source>
        <dbReference type="SMART" id="SM00955"/>
    </source>
</evidence>
<dbReference type="GO" id="GO:0003723">
    <property type="term" value="F:RNA binding"/>
    <property type="evidence" value="ECO:0007669"/>
    <property type="project" value="InterPro"/>
</dbReference>
<dbReference type="PROSITE" id="PS01175">
    <property type="entry name" value="RIBONUCLEASE_II"/>
    <property type="match status" value="1"/>
</dbReference>
<organism evidence="3">
    <name type="scientific">Micromonas pusilla (strain CCMP1545)</name>
    <name type="common">Picoplanktonic green alga</name>
    <dbReference type="NCBI Taxonomy" id="564608"/>
    <lineage>
        <taxon>Eukaryota</taxon>
        <taxon>Viridiplantae</taxon>
        <taxon>Chlorophyta</taxon>
        <taxon>Mamiellophyceae</taxon>
        <taxon>Mamiellales</taxon>
        <taxon>Mamiellaceae</taxon>
        <taxon>Micromonas</taxon>
    </lineage>
</organism>
<name>C1MNB1_MICPC</name>
<dbReference type="Pfam" id="PF00773">
    <property type="entry name" value="RNB"/>
    <property type="match status" value="1"/>
</dbReference>